<reference evidence="3" key="4">
    <citation type="submission" date="2025-05" db="UniProtKB">
        <authorList>
            <consortium name="EnsemblFungi"/>
        </authorList>
    </citation>
    <scope>IDENTIFICATION</scope>
    <source>
        <strain evidence="3">isolate 1-1 / race 1 (BBBD)</strain>
    </source>
</reference>
<feature type="region of interest" description="Disordered" evidence="1">
    <location>
        <begin position="36"/>
        <end position="65"/>
    </location>
</feature>
<name>A0A180H3S1_PUCT1</name>
<dbReference type="EMBL" id="ADAS02000003">
    <property type="protein sequence ID" value="OAV99288.1"/>
    <property type="molecule type" value="Genomic_DNA"/>
</dbReference>
<evidence type="ECO:0000313" key="3">
    <source>
        <dbReference type="EnsemblFungi" id="PTTG_25338-t43_1-p1"/>
    </source>
</evidence>
<dbReference type="OrthoDB" id="2507532at2759"/>
<dbReference type="Proteomes" id="UP000005240">
    <property type="component" value="Unassembled WGS sequence"/>
</dbReference>
<reference evidence="2" key="2">
    <citation type="submission" date="2016-05" db="EMBL/GenBank/DDBJ databases">
        <title>Comparative analysis highlights variable genome content of wheat rusts and divergence of the mating loci.</title>
        <authorList>
            <person name="Cuomo C.A."/>
            <person name="Bakkeren G."/>
            <person name="Szabo L."/>
            <person name="Khalil H."/>
            <person name="Joly D."/>
            <person name="Goldberg J."/>
            <person name="Young S."/>
            <person name="Zeng Q."/>
            <person name="Fellers J."/>
        </authorList>
    </citation>
    <scope>NUCLEOTIDE SEQUENCE [LARGE SCALE GENOMIC DNA]</scope>
    <source>
        <strain evidence="2">1-1 BBBD Race 1</strain>
    </source>
</reference>
<keyword evidence="4" id="KW-1185">Reference proteome</keyword>
<sequence>MFMTNNIPDYDIEKLMNLWTTTGLAGKSGLTCKCPILGPNSTKTQPKPKKLRKNKKSKKRIANESDEDEPLIARVYESNELHHIMDETSRLVFKNGEAPLHLYFFVDVTTLPDGREKQEFLALTNWPFKLNLHGASYTLFSRGFYGRKHYWCKVLRTGRAGTTGIWLHNDMQNNGIARLVNPDAASISGKAPMTSWLMYSRTWTPIEEEFVTKSISNITRDHPNARGRLPFLGYQKLFNVGTGTDGTTKSGGIQLGTLPEMNE</sequence>
<reference evidence="2" key="1">
    <citation type="submission" date="2009-11" db="EMBL/GenBank/DDBJ databases">
        <authorList>
            <consortium name="The Broad Institute Genome Sequencing Platform"/>
            <person name="Ward D."/>
            <person name="Feldgarden M."/>
            <person name="Earl A."/>
            <person name="Young S.K."/>
            <person name="Zeng Q."/>
            <person name="Koehrsen M."/>
            <person name="Alvarado L."/>
            <person name="Berlin A."/>
            <person name="Bochicchio J."/>
            <person name="Borenstein D."/>
            <person name="Chapman S.B."/>
            <person name="Chen Z."/>
            <person name="Engels R."/>
            <person name="Freedman E."/>
            <person name="Gellesch M."/>
            <person name="Goldberg J."/>
            <person name="Griggs A."/>
            <person name="Gujja S."/>
            <person name="Heilman E."/>
            <person name="Heiman D."/>
            <person name="Hepburn T."/>
            <person name="Howarth C."/>
            <person name="Jen D."/>
            <person name="Larson L."/>
            <person name="Lewis B."/>
            <person name="Mehta T."/>
            <person name="Park D."/>
            <person name="Pearson M."/>
            <person name="Roberts A."/>
            <person name="Saif S."/>
            <person name="Shea T."/>
            <person name="Shenoy N."/>
            <person name="Sisk P."/>
            <person name="Stolte C."/>
            <person name="Sykes S."/>
            <person name="Thomson T."/>
            <person name="Walk T."/>
            <person name="White J."/>
            <person name="Yandava C."/>
            <person name="Izard J."/>
            <person name="Baranova O.V."/>
            <person name="Blanton J.M."/>
            <person name="Tanner A.C."/>
            <person name="Dewhirst F.E."/>
            <person name="Haas B."/>
            <person name="Nusbaum C."/>
            <person name="Birren B."/>
        </authorList>
    </citation>
    <scope>NUCLEOTIDE SEQUENCE [LARGE SCALE GENOMIC DNA]</scope>
    <source>
        <strain evidence="2">1-1 BBBD Race 1</strain>
    </source>
</reference>
<feature type="compositionally biased region" description="Basic residues" evidence="1">
    <location>
        <begin position="46"/>
        <end position="60"/>
    </location>
</feature>
<accession>A0A180H3S1</accession>
<protein>
    <submittedName>
        <fullName evidence="2 3">Uncharacterized protein</fullName>
    </submittedName>
</protein>
<reference evidence="3 4" key="3">
    <citation type="journal article" date="2017" name="G3 (Bethesda)">
        <title>Comparative analysis highlights variable genome content of wheat rusts and divergence of the mating loci.</title>
        <authorList>
            <person name="Cuomo C.A."/>
            <person name="Bakkeren G."/>
            <person name="Khalil H.B."/>
            <person name="Panwar V."/>
            <person name="Joly D."/>
            <person name="Linning R."/>
            <person name="Sakthikumar S."/>
            <person name="Song X."/>
            <person name="Adiconis X."/>
            <person name="Fan L."/>
            <person name="Goldberg J.M."/>
            <person name="Levin J.Z."/>
            <person name="Young S."/>
            <person name="Zeng Q."/>
            <person name="Anikster Y."/>
            <person name="Bruce M."/>
            <person name="Wang M."/>
            <person name="Yin C."/>
            <person name="McCallum B."/>
            <person name="Szabo L.J."/>
            <person name="Hulbert S."/>
            <person name="Chen X."/>
            <person name="Fellers J.P."/>
        </authorList>
    </citation>
    <scope>NUCLEOTIDE SEQUENCE</scope>
    <source>
        <strain evidence="3">isolate 1-1 / race 1 (BBBD)</strain>
        <strain evidence="4">Isolate 1-1 / race 1 (BBBD)</strain>
    </source>
</reference>
<organism evidence="2">
    <name type="scientific">Puccinia triticina (isolate 1-1 / race 1 (BBBD))</name>
    <name type="common">Brown leaf rust fungus</name>
    <dbReference type="NCBI Taxonomy" id="630390"/>
    <lineage>
        <taxon>Eukaryota</taxon>
        <taxon>Fungi</taxon>
        <taxon>Dikarya</taxon>
        <taxon>Basidiomycota</taxon>
        <taxon>Pucciniomycotina</taxon>
        <taxon>Pucciniomycetes</taxon>
        <taxon>Pucciniales</taxon>
        <taxon>Pucciniaceae</taxon>
        <taxon>Puccinia</taxon>
    </lineage>
</organism>
<evidence type="ECO:0000256" key="1">
    <source>
        <dbReference type="SAM" id="MobiDB-lite"/>
    </source>
</evidence>
<evidence type="ECO:0000313" key="4">
    <source>
        <dbReference type="Proteomes" id="UP000005240"/>
    </source>
</evidence>
<dbReference type="EnsemblFungi" id="PTTG_25338-t43_1">
    <property type="protein sequence ID" value="PTTG_25338-t43_1-p1"/>
    <property type="gene ID" value="PTTG_25338"/>
</dbReference>
<proteinExistence type="predicted"/>
<dbReference type="AlphaFoldDB" id="A0A180H3S1"/>
<evidence type="ECO:0000313" key="2">
    <source>
        <dbReference type="EMBL" id="OAV99288.1"/>
    </source>
</evidence>
<gene>
    <name evidence="2" type="ORF">PTTG_25338</name>
</gene>
<dbReference type="VEuPathDB" id="FungiDB:PTTG_25338"/>